<gene>
    <name evidence="1" type="ORF">EDS130_LOCUS31305</name>
    <name evidence="2" type="ORF">XAT740_LOCUS57190</name>
</gene>
<sequence>MAKKQLIIKQLQRHRIQVAALSETAIYDTGVSTVGEYTMIHSGLTSENRTRSAHGVAICLGKQATMAWENIGAFWKAVNERIVMVRLQGTPVNVTIIAVYSPVNPNDNKTAATASDKFYTDLQQTLSTVPSKDLLLIMGDFNARIGKQQNYTSNNVVGPHTTDHINENGQRLVDLCSKRPHHYQYILPAQTHTSNHLDASWKQEMAHTRLYSRQSAAAGTIGTDHHLLVTKLKLHLKSRRKRQKQRCGRLDIKKLKNGACIEAFQAELMNRPSTTDPNNVTINAKYSEFATHINNIGQNIFKLDDNNRKQKEWLTDEILEIVDMKAKAFLEWQNHRGTNQERRYRSKYRLLRNKAKKRIEARQIEYWDETSIEIESAIKQHDPATAYAMTRRIKGGRTNIENLPILDLQGKSILNSQERLQRWKDHFSALLNIPSHIDQSILDQIPIPVISYESMHERDNQFLNIAAQSMSPILPASIPYCRGYFIRHSSKFLALKLEL</sequence>
<dbReference type="Proteomes" id="UP000663828">
    <property type="component" value="Unassembled WGS sequence"/>
</dbReference>
<name>A0A815EEM9_ADIRI</name>
<organism evidence="1 4">
    <name type="scientific">Adineta ricciae</name>
    <name type="common">Rotifer</name>
    <dbReference type="NCBI Taxonomy" id="249248"/>
    <lineage>
        <taxon>Eukaryota</taxon>
        <taxon>Metazoa</taxon>
        <taxon>Spiralia</taxon>
        <taxon>Gnathifera</taxon>
        <taxon>Rotifera</taxon>
        <taxon>Eurotatoria</taxon>
        <taxon>Bdelloidea</taxon>
        <taxon>Adinetida</taxon>
        <taxon>Adinetidae</taxon>
        <taxon>Adineta</taxon>
    </lineage>
</organism>
<proteinExistence type="predicted"/>
<dbReference type="EMBL" id="CAJNOJ010000228">
    <property type="protein sequence ID" value="CAF1313999.1"/>
    <property type="molecule type" value="Genomic_DNA"/>
</dbReference>
<evidence type="ECO:0000313" key="4">
    <source>
        <dbReference type="Proteomes" id="UP000663852"/>
    </source>
</evidence>
<keyword evidence="3" id="KW-1185">Reference proteome</keyword>
<dbReference type="InterPro" id="IPR036691">
    <property type="entry name" value="Endo/exonu/phosph_ase_sf"/>
</dbReference>
<evidence type="ECO:0000313" key="3">
    <source>
        <dbReference type="Proteomes" id="UP000663828"/>
    </source>
</evidence>
<dbReference type="Gene3D" id="3.60.10.10">
    <property type="entry name" value="Endonuclease/exonuclease/phosphatase"/>
    <property type="match status" value="1"/>
</dbReference>
<evidence type="ECO:0000313" key="2">
    <source>
        <dbReference type="EMBL" id="CAF1662710.1"/>
    </source>
</evidence>
<dbReference type="OrthoDB" id="418748at2759"/>
<dbReference type="Proteomes" id="UP000663852">
    <property type="component" value="Unassembled WGS sequence"/>
</dbReference>
<evidence type="ECO:0008006" key="5">
    <source>
        <dbReference type="Google" id="ProtNLM"/>
    </source>
</evidence>
<dbReference type="SUPFAM" id="SSF56219">
    <property type="entry name" value="DNase I-like"/>
    <property type="match status" value="1"/>
</dbReference>
<protein>
    <recommendedName>
        <fullName evidence="5">Endonuclease/exonuclease/phosphatase domain-containing protein</fullName>
    </recommendedName>
</protein>
<dbReference type="AlphaFoldDB" id="A0A815EEM9"/>
<reference evidence="1" key="1">
    <citation type="submission" date="2021-02" db="EMBL/GenBank/DDBJ databases">
        <authorList>
            <person name="Nowell W R."/>
        </authorList>
    </citation>
    <scope>NUCLEOTIDE SEQUENCE</scope>
</reference>
<comment type="caution">
    <text evidence="1">The sequence shown here is derived from an EMBL/GenBank/DDBJ whole genome shotgun (WGS) entry which is preliminary data.</text>
</comment>
<accession>A0A815EEM9</accession>
<evidence type="ECO:0000313" key="1">
    <source>
        <dbReference type="EMBL" id="CAF1313999.1"/>
    </source>
</evidence>
<dbReference type="EMBL" id="CAJNOR010011638">
    <property type="protein sequence ID" value="CAF1662710.1"/>
    <property type="molecule type" value="Genomic_DNA"/>
</dbReference>